<keyword evidence="10" id="KW-1185">Reference proteome</keyword>
<evidence type="ECO:0000256" key="6">
    <source>
        <dbReference type="RuleBase" id="RU004355"/>
    </source>
</evidence>
<dbReference type="EMBL" id="QNRX01000013">
    <property type="protein sequence ID" value="RBP61791.1"/>
    <property type="molecule type" value="Genomic_DNA"/>
</dbReference>
<organism evidence="9 10">
    <name type="scientific">Alkalibaculum bacchi</name>
    <dbReference type="NCBI Taxonomy" id="645887"/>
    <lineage>
        <taxon>Bacteria</taxon>
        <taxon>Bacillati</taxon>
        <taxon>Bacillota</taxon>
        <taxon>Clostridia</taxon>
        <taxon>Eubacteriales</taxon>
        <taxon>Eubacteriaceae</taxon>
        <taxon>Alkalibaculum</taxon>
    </lineage>
</organism>
<evidence type="ECO:0000256" key="1">
    <source>
        <dbReference type="ARBA" id="ARBA00022490"/>
    </source>
</evidence>
<evidence type="ECO:0000313" key="9">
    <source>
        <dbReference type="EMBL" id="RBP61791.1"/>
    </source>
</evidence>
<evidence type="ECO:0000313" key="10">
    <source>
        <dbReference type="Proteomes" id="UP000253490"/>
    </source>
</evidence>
<gene>
    <name evidence="5" type="primary">xseA</name>
    <name evidence="9" type="ORF">DES36_1133</name>
</gene>
<dbReference type="CDD" id="cd04489">
    <property type="entry name" value="ExoVII_LU_OBF"/>
    <property type="match status" value="1"/>
</dbReference>
<evidence type="ECO:0000256" key="2">
    <source>
        <dbReference type="ARBA" id="ARBA00022722"/>
    </source>
</evidence>
<evidence type="ECO:0000256" key="3">
    <source>
        <dbReference type="ARBA" id="ARBA00022801"/>
    </source>
</evidence>
<dbReference type="EC" id="3.1.11.6" evidence="5"/>
<comment type="function">
    <text evidence="5">Bidirectionally degrades single-stranded DNA into large acid-insoluble oligonucleotides, which are then degraded further into small acid-soluble oligonucleotides.</text>
</comment>
<dbReference type="GO" id="GO:0005737">
    <property type="term" value="C:cytoplasm"/>
    <property type="evidence" value="ECO:0007669"/>
    <property type="project" value="UniProtKB-SubCell"/>
</dbReference>
<name>A0A366I4R2_9FIRM</name>
<dbReference type="RefSeq" id="WP_113921068.1">
    <property type="nucleotide sequence ID" value="NZ_QNRX01000013.1"/>
</dbReference>
<keyword evidence="3 5" id="KW-0378">Hydrolase</keyword>
<evidence type="ECO:0000259" key="7">
    <source>
        <dbReference type="Pfam" id="PF02601"/>
    </source>
</evidence>
<feature type="domain" description="Exonuclease VII large subunit C-terminal" evidence="7">
    <location>
        <begin position="124"/>
        <end position="349"/>
    </location>
</feature>
<proteinExistence type="inferred from homology"/>
<keyword evidence="1 5" id="KW-0963">Cytoplasm</keyword>
<dbReference type="InterPro" id="IPR020579">
    <property type="entry name" value="Exonuc_VII_lsu_C"/>
</dbReference>
<keyword evidence="4 5" id="KW-0269">Exonuclease</keyword>
<comment type="subunit">
    <text evidence="5">Heterooligomer composed of large and small subunits.</text>
</comment>
<dbReference type="HAMAP" id="MF_00378">
    <property type="entry name" value="Exonuc_7_L"/>
    <property type="match status" value="1"/>
</dbReference>
<keyword evidence="2 5" id="KW-0540">Nuclease</keyword>
<comment type="catalytic activity">
    <reaction evidence="5 6">
        <text>Exonucleolytic cleavage in either 5'- to 3'- or 3'- to 5'-direction to yield nucleoside 5'-phosphates.</text>
        <dbReference type="EC" id="3.1.11.6"/>
    </reaction>
</comment>
<evidence type="ECO:0000256" key="4">
    <source>
        <dbReference type="ARBA" id="ARBA00022839"/>
    </source>
</evidence>
<dbReference type="GO" id="GO:0003676">
    <property type="term" value="F:nucleic acid binding"/>
    <property type="evidence" value="ECO:0007669"/>
    <property type="project" value="InterPro"/>
</dbReference>
<comment type="subcellular location">
    <subcellularLocation>
        <location evidence="5 6">Cytoplasm</location>
    </subcellularLocation>
</comment>
<dbReference type="Pfam" id="PF13742">
    <property type="entry name" value="tRNA_anti_2"/>
    <property type="match status" value="1"/>
</dbReference>
<reference evidence="9 10" key="1">
    <citation type="submission" date="2018-06" db="EMBL/GenBank/DDBJ databases">
        <title>Genomic Encyclopedia of Type Strains, Phase IV (KMG-IV): sequencing the most valuable type-strain genomes for metagenomic binning, comparative biology and taxonomic classification.</title>
        <authorList>
            <person name="Goeker M."/>
        </authorList>
    </citation>
    <scope>NUCLEOTIDE SEQUENCE [LARGE SCALE GENOMIC DNA]</scope>
    <source>
        <strain evidence="9 10">DSM 22112</strain>
    </source>
</reference>
<dbReference type="InterPro" id="IPR025824">
    <property type="entry name" value="OB-fold_nuc-bd_dom"/>
</dbReference>
<dbReference type="Pfam" id="PF02601">
    <property type="entry name" value="Exonuc_VII_L"/>
    <property type="match status" value="1"/>
</dbReference>
<dbReference type="GO" id="GO:0008855">
    <property type="term" value="F:exodeoxyribonuclease VII activity"/>
    <property type="evidence" value="ECO:0007669"/>
    <property type="project" value="UniProtKB-UniRule"/>
</dbReference>
<evidence type="ECO:0000259" key="8">
    <source>
        <dbReference type="Pfam" id="PF13742"/>
    </source>
</evidence>
<dbReference type="GO" id="GO:0009318">
    <property type="term" value="C:exodeoxyribonuclease VII complex"/>
    <property type="evidence" value="ECO:0007669"/>
    <property type="project" value="UniProtKB-UniRule"/>
</dbReference>
<dbReference type="PANTHER" id="PTHR30008:SF0">
    <property type="entry name" value="EXODEOXYRIBONUCLEASE 7 LARGE SUBUNIT"/>
    <property type="match status" value="1"/>
</dbReference>
<comment type="similarity">
    <text evidence="5 6">Belongs to the XseA family.</text>
</comment>
<protein>
    <recommendedName>
        <fullName evidence="5">Exodeoxyribonuclease 7 large subunit</fullName>
        <ecNumber evidence="5">3.1.11.6</ecNumber>
    </recommendedName>
    <alternativeName>
        <fullName evidence="5">Exodeoxyribonuclease VII large subunit</fullName>
        <shortName evidence="5">Exonuclease VII large subunit</shortName>
    </alternativeName>
</protein>
<dbReference type="GO" id="GO:0006308">
    <property type="term" value="P:DNA catabolic process"/>
    <property type="evidence" value="ECO:0007669"/>
    <property type="project" value="UniProtKB-UniRule"/>
</dbReference>
<feature type="domain" description="OB-fold nucleic acid binding" evidence="8">
    <location>
        <begin position="6"/>
        <end position="101"/>
    </location>
</feature>
<dbReference type="InterPro" id="IPR003753">
    <property type="entry name" value="Exonuc_VII_L"/>
</dbReference>
<comment type="caution">
    <text evidence="9">The sequence shown here is derived from an EMBL/GenBank/DDBJ whole genome shotgun (WGS) entry which is preliminary data.</text>
</comment>
<evidence type="ECO:0000256" key="5">
    <source>
        <dbReference type="HAMAP-Rule" id="MF_00378"/>
    </source>
</evidence>
<sequence length="404" mass="46650">MKMRSLTVSKLNSYIKSLFSNDGILSNVSVEGEISNYKEHSSGHLYFSLKDQESRIMCVMFKGNTTHLNFNPADGKSVIVKGYVSLYEKTGQYQLYVQDMEVKGEGDLYLQFEKLKRQLYEKGWFNQNVKMPIPTYPKRIAIVTSKTGAAIRDIISVITRRNPTVSLYVYSVLVQGENAKYDIARAIEKINETQAADVIILSRGGGSIEELWAFNELIVAQSIYRSEIPIISGVGHETDFTIADFVADLRAPTPSAAAELAVGSLVELKERLYTYKTTVYKQMLRKLEIEKNHLTQIKNHYTIKRPLDILYQYRQQLDLYENRLENILKKTIHERRVQLLNYKSHLNDLYSQNQNGFIENIRGEQVKSVKEVEMHEELILRLKDGHLKVKIEEINEGFYERKNI</sequence>
<dbReference type="AlphaFoldDB" id="A0A366I4R2"/>
<dbReference type="NCBIfam" id="TIGR00237">
    <property type="entry name" value="xseA"/>
    <property type="match status" value="1"/>
</dbReference>
<dbReference type="PANTHER" id="PTHR30008">
    <property type="entry name" value="EXODEOXYRIBONUCLEASE 7 LARGE SUBUNIT"/>
    <property type="match status" value="1"/>
</dbReference>
<dbReference type="Proteomes" id="UP000253490">
    <property type="component" value="Unassembled WGS sequence"/>
</dbReference>
<dbReference type="OrthoDB" id="9802795at2"/>
<accession>A0A366I4R2</accession>